<sequence length="165" mass="17825">MVSGITIKATPGDLDKSARPGYARRRGHSGGSRLSPALRLSADAVTGASPMSTLTILTILICALERLDYQMAVKSKAEHSLVACPPRQIIAIGCPAPMLTVGASCPGWMGHLTHLTTRTSSAVICIVCDVRTTVRDRYVGMRGLCCCLEEMMNRIDFYEVRSKIK</sequence>
<reference evidence="2" key="1">
    <citation type="journal article" date="2020" name="Nat. Commun.">
        <title>Large-scale genome sequencing of mycorrhizal fungi provides insights into the early evolution of symbiotic traits.</title>
        <authorList>
            <person name="Miyauchi S."/>
            <person name="Kiss E."/>
            <person name="Kuo A."/>
            <person name="Drula E."/>
            <person name="Kohler A."/>
            <person name="Sanchez-Garcia M."/>
            <person name="Morin E."/>
            <person name="Andreopoulos B."/>
            <person name="Barry K.W."/>
            <person name="Bonito G."/>
            <person name="Buee M."/>
            <person name="Carver A."/>
            <person name="Chen C."/>
            <person name="Cichocki N."/>
            <person name="Clum A."/>
            <person name="Culley D."/>
            <person name="Crous P.W."/>
            <person name="Fauchery L."/>
            <person name="Girlanda M."/>
            <person name="Hayes R.D."/>
            <person name="Keri Z."/>
            <person name="LaButti K."/>
            <person name="Lipzen A."/>
            <person name="Lombard V."/>
            <person name="Magnuson J."/>
            <person name="Maillard F."/>
            <person name="Murat C."/>
            <person name="Nolan M."/>
            <person name="Ohm R.A."/>
            <person name="Pangilinan J."/>
            <person name="Pereira M.F."/>
            <person name="Perotto S."/>
            <person name="Peter M."/>
            <person name="Pfister S."/>
            <person name="Riley R."/>
            <person name="Sitrit Y."/>
            <person name="Stielow J.B."/>
            <person name="Szollosi G."/>
            <person name="Zifcakova L."/>
            <person name="Stursova M."/>
            <person name="Spatafora J.W."/>
            <person name="Tedersoo L."/>
            <person name="Vaario L.M."/>
            <person name="Yamada A."/>
            <person name="Yan M."/>
            <person name="Wang P."/>
            <person name="Xu J."/>
            <person name="Bruns T."/>
            <person name="Baldrian P."/>
            <person name="Vilgalys R."/>
            <person name="Dunand C."/>
            <person name="Henrissat B."/>
            <person name="Grigoriev I.V."/>
            <person name="Hibbett D."/>
            <person name="Nagy L.G."/>
            <person name="Martin F.M."/>
        </authorList>
    </citation>
    <scope>NUCLEOTIDE SEQUENCE</scope>
    <source>
        <strain evidence="2">UP504</strain>
    </source>
</reference>
<dbReference type="Proteomes" id="UP000886523">
    <property type="component" value="Unassembled WGS sequence"/>
</dbReference>
<protein>
    <submittedName>
        <fullName evidence="2">Uncharacterized protein</fullName>
    </submittedName>
</protein>
<name>A0A9P6E1Q1_9AGAM</name>
<dbReference type="AlphaFoldDB" id="A0A9P6E1Q1"/>
<comment type="caution">
    <text evidence="2">The sequence shown here is derived from an EMBL/GenBank/DDBJ whole genome shotgun (WGS) entry which is preliminary data.</text>
</comment>
<evidence type="ECO:0000256" key="1">
    <source>
        <dbReference type="SAM" id="MobiDB-lite"/>
    </source>
</evidence>
<evidence type="ECO:0000313" key="3">
    <source>
        <dbReference type="Proteomes" id="UP000886523"/>
    </source>
</evidence>
<keyword evidence="3" id="KW-1185">Reference proteome</keyword>
<evidence type="ECO:0000313" key="2">
    <source>
        <dbReference type="EMBL" id="KAF9519894.1"/>
    </source>
</evidence>
<proteinExistence type="predicted"/>
<feature type="region of interest" description="Disordered" evidence="1">
    <location>
        <begin position="1"/>
        <end position="35"/>
    </location>
</feature>
<dbReference type="EMBL" id="MU128915">
    <property type="protein sequence ID" value="KAF9519894.1"/>
    <property type="molecule type" value="Genomic_DNA"/>
</dbReference>
<accession>A0A9P6E1Q1</accession>
<organism evidence="2 3">
    <name type="scientific">Hydnum rufescens UP504</name>
    <dbReference type="NCBI Taxonomy" id="1448309"/>
    <lineage>
        <taxon>Eukaryota</taxon>
        <taxon>Fungi</taxon>
        <taxon>Dikarya</taxon>
        <taxon>Basidiomycota</taxon>
        <taxon>Agaricomycotina</taxon>
        <taxon>Agaricomycetes</taxon>
        <taxon>Cantharellales</taxon>
        <taxon>Hydnaceae</taxon>
        <taxon>Hydnum</taxon>
    </lineage>
</organism>
<gene>
    <name evidence="2" type="ORF">BS47DRAFT_1005204</name>
</gene>